<reference evidence="2 3" key="1">
    <citation type="submission" date="2017-03" db="EMBL/GenBank/DDBJ databases">
        <authorList>
            <person name="Afonso C.L."/>
            <person name="Miller P.J."/>
            <person name="Scott M.A."/>
            <person name="Spackman E."/>
            <person name="Goraichik I."/>
            <person name="Dimitrov K.M."/>
            <person name="Suarez D.L."/>
            <person name="Swayne D.E."/>
        </authorList>
    </citation>
    <scope>NUCLEOTIDE SEQUENCE [LARGE SCALE GENOMIC DNA]</scope>
    <source>
        <strain evidence="2 3">CECT 7751</strain>
    </source>
</reference>
<dbReference type="RefSeq" id="WP_085885979.1">
    <property type="nucleotide sequence ID" value="NZ_FWFN01000001.1"/>
</dbReference>
<gene>
    <name evidence="2" type="ORF">PSM7751_00030</name>
</gene>
<feature type="compositionally biased region" description="Basic and acidic residues" evidence="1">
    <location>
        <begin position="26"/>
        <end position="36"/>
    </location>
</feature>
<proteinExistence type="predicted"/>
<protein>
    <recommendedName>
        <fullName evidence="4">Dihydroorotate dehydrogenase</fullName>
    </recommendedName>
</protein>
<organism evidence="2 3">
    <name type="scientific">Pseudooceanicola marinus</name>
    <dbReference type="NCBI Taxonomy" id="396013"/>
    <lineage>
        <taxon>Bacteria</taxon>
        <taxon>Pseudomonadati</taxon>
        <taxon>Pseudomonadota</taxon>
        <taxon>Alphaproteobacteria</taxon>
        <taxon>Rhodobacterales</taxon>
        <taxon>Paracoccaceae</taxon>
        <taxon>Pseudooceanicola</taxon>
    </lineage>
</organism>
<evidence type="ECO:0000313" key="2">
    <source>
        <dbReference type="EMBL" id="SLN09928.1"/>
    </source>
</evidence>
<evidence type="ECO:0000313" key="3">
    <source>
        <dbReference type="Proteomes" id="UP000193963"/>
    </source>
</evidence>
<dbReference type="OrthoDB" id="10019041at2"/>
<dbReference type="Proteomes" id="UP000193963">
    <property type="component" value="Unassembled WGS sequence"/>
</dbReference>
<dbReference type="AlphaFoldDB" id="A0A1X6Y5U7"/>
<keyword evidence="3" id="KW-1185">Reference proteome</keyword>
<dbReference type="EMBL" id="FWFN01000001">
    <property type="protein sequence ID" value="SLN09928.1"/>
    <property type="molecule type" value="Genomic_DNA"/>
</dbReference>
<name>A0A1X6Y5U7_9RHOB</name>
<sequence>MTDRDDRQNRPDSLADAALDALFAEARAERNTRDTGDLPDLPPGGAEGLPPGLSARILADADTLMDQRASAAAAERAAARAHVPARGFAPGLVPAGAGGMGGAMMPGAGFGPVGFWAQVARAIGGGPALAGLGAITLMGLWLGLMPPTALQSGLESAFGTGLSANPYLVDSTSAFEFLDSEG</sequence>
<evidence type="ECO:0000256" key="1">
    <source>
        <dbReference type="SAM" id="MobiDB-lite"/>
    </source>
</evidence>
<feature type="region of interest" description="Disordered" evidence="1">
    <location>
        <begin position="25"/>
        <end position="53"/>
    </location>
</feature>
<evidence type="ECO:0008006" key="4">
    <source>
        <dbReference type="Google" id="ProtNLM"/>
    </source>
</evidence>
<accession>A0A1X6Y5U7</accession>